<dbReference type="Proteomes" id="UP000095284">
    <property type="component" value="Unplaced"/>
</dbReference>
<organism evidence="2 3">
    <name type="scientific">Bursaphelenchus xylophilus</name>
    <name type="common">Pinewood nematode worm</name>
    <name type="synonym">Aphelenchoides xylophilus</name>
    <dbReference type="NCBI Taxonomy" id="6326"/>
    <lineage>
        <taxon>Eukaryota</taxon>
        <taxon>Metazoa</taxon>
        <taxon>Ecdysozoa</taxon>
        <taxon>Nematoda</taxon>
        <taxon>Chromadorea</taxon>
        <taxon>Rhabditida</taxon>
        <taxon>Tylenchina</taxon>
        <taxon>Tylenchomorpha</taxon>
        <taxon>Aphelenchoidea</taxon>
        <taxon>Aphelenchoididae</taxon>
        <taxon>Bursaphelenchus</taxon>
    </lineage>
</organism>
<accession>A0A1I7RWB8</accession>
<evidence type="ECO:0000313" key="3">
    <source>
        <dbReference type="WBParaSite" id="BXY_0503100.1"/>
    </source>
</evidence>
<sequence>MIFFSPQLSGKPMIITQRSMARYYFLMILAMFSFVYFIIHIFTTKLIKAAAFTHGFRVSLMTTGVLLLSYPIFIFCFARIWRILYSADSQSDRDFQRLLLNEGDFELAGKEDFRFYSTLLLKTRLFLIISVFSIFISLMLTCEILWVQVCILAARLDDA</sequence>
<proteinExistence type="predicted"/>
<reference evidence="3" key="1">
    <citation type="submission" date="2016-11" db="UniProtKB">
        <authorList>
            <consortium name="WormBaseParasite"/>
        </authorList>
    </citation>
    <scope>IDENTIFICATION</scope>
</reference>
<dbReference type="AlphaFoldDB" id="A0A1I7RWB8"/>
<keyword evidence="1" id="KW-0472">Membrane</keyword>
<evidence type="ECO:0000256" key="1">
    <source>
        <dbReference type="SAM" id="Phobius"/>
    </source>
</evidence>
<feature type="transmembrane region" description="Helical" evidence="1">
    <location>
        <begin position="59"/>
        <end position="81"/>
    </location>
</feature>
<evidence type="ECO:0000313" key="2">
    <source>
        <dbReference type="Proteomes" id="UP000095284"/>
    </source>
</evidence>
<keyword evidence="1" id="KW-0812">Transmembrane</keyword>
<protein>
    <submittedName>
        <fullName evidence="3">DUF3899 domain-containing protein</fullName>
    </submittedName>
</protein>
<name>A0A1I7RWB8_BURXY</name>
<keyword evidence="1" id="KW-1133">Transmembrane helix</keyword>
<feature type="transmembrane region" description="Helical" evidence="1">
    <location>
        <begin position="125"/>
        <end position="154"/>
    </location>
</feature>
<dbReference type="WBParaSite" id="BXY_0503100.1">
    <property type="protein sequence ID" value="BXY_0503100.1"/>
    <property type="gene ID" value="BXY_0503100"/>
</dbReference>
<feature type="transmembrane region" description="Helical" evidence="1">
    <location>
        <begin position="21"/>
        <end position="39"/>
    </location>
</feature>